<reference evidence="3" key="1">
    <citation type="journal article" date="2019" name="Int. J. Syst. Evol. Microbiol.">
        <title>The Global Catalogue of Microorganisms (GCM) 10K type strain sequencing project: providing services to taxonomists for standard genome sequencing and annotation.</title>
        <authorList>
            <consortium name="The Broad Institute Genomics Platform"/>
            <consortium name="The Broad Institute Genome Sequencing Center for Infectious Disease"/>
            <person name="Wu L."/>
            <person name="Ma J."/>
        </authorList>
    </citation>
    <scope>NUCLEOTIDE SEQUENCE [LARGE SCALE GENOMIC DNA]</scope>
    <source>
        <strain evidence="3">CCUG 63418</strain>
    </source>
</reference>
<protein>
    <submittedName>
        <fullName evidence="2">Uncharacterized protein</fullName>
    </submittedName>
</protein>
<evidence type="ECO:0000313" key="2">
    <source>
        <dbReference type="EMBL" id="MFD0750098.1"/>
    </source>
</evidence>
<comment type="caution">
    <text evidence="2">The sequence shown here is derived from an EMBL/GenBank/DDBJ whole genome shotgun (WGS) entry which is preliminary data.</text>
</comment>
<name>A0ABW2YUI8_9SPHI</name>
<organism evidence="2 3">
    <name type="scientific">Mucilaginibacter calamicampi</name>
    <dbReference type="NCBI Taxonomy" id="1302352"/>
    <lineage>
        <taxon>Bacteria</taxon>
        <taxon>Pseudomonadati</taxon>
        <taxon>Bacteroidota</taxon>
        <taxon>Sphingobacteriia</taxon>
        <taxon>Sphingobacteriales</taxon>
        <taxon>Sphingobacteriaceae</taxon>
        <taxon>Mucilaginibacter</taxon>
    </lineage>
</organism>
<feature type="chain" id="PRO_5047186820" evidence="1">
    <location>
        <begin position="19"/>
        <end position="246"/>
    </location>
</feature>
<accession>A0ABW2YUI8</accession>
<dbReference type="Proteomes" id="UP001596958">
    <property type="component" value="Unassembled WGS sequence"/>
</dbReference>
<dbReference type="RefSeq" id="WP_377099049.1">
    <property type="nucleotide sequence ID" value="NZ_JBHTHU010000005.1"/>
</dbReference>
<feature type="signal peptide" evidence="1">
    <location>
        <begin position="1"/>
        <end position="18"/>
    </location>
</feature>
<dbReference type="EMBL" id="JBHTHU010000005">
    <property type="protein sequence ID" value="MFD0750098.1"/>
    <property type="molecule type" value="Genomic_DNA"/>
</dbReference>
<gene>
    <name evidence="2" type="ORF">ACFQZS_08095</name>
</gene>
<evidence type="ECO:0000313" key="3">
    <source>
        <dbReference type="Proteomes" id="UP001596958"/>
    </source>
</evidence>
<proteinExistence type="predicted"/>
<keyword evidence="3" id="KW-1185">Reference proteome</keyword>
<evidence type="ECO:0000256" key="1">
    <source>
        <dbReference type="SAM" id="SignalP"/>
    </source>
</evidence>
<sequence length="246" mass="27947">MKNLLLALFLTISFAALAQKSKKSVTYNHFKTFRIDLNNDDVIDTIILSSSLTDKSSFNRISILMSGAKKVIFTAKDYWAEIQAELLASNHNLVKSKNVFVQKTNLHTVIIMSGGTDGAGYGGEFSIINIENNNIKMVFDHESDETMGTVSLDVEIPIALTDLERNDRLCFIYRGYGEFYKTVKGGQIGTYHPFFVFPIADDCKYSKDLSKTYNEQHYLYAGPGYNEKIEIFYPDNKALKPRLWKK</sequence>
<keyword evidence="1" id="KW-0732">Signal</keyword>